<dbReference type="PANTHER" id="PTHR30487">
    <property type="entry name" value="TYPE 4 PREPILIN-LIKE PROTEINS LEADER PEPTIDE-PROCESSING ENZYME"/>
    <property type="match status" value="1"/>
</dbReference>
<evidence type="ECO:0000256" key="2">
    <source>
        <dbReference type="RuleBase" id="RU003793"/>
    </source>
</evidence>
<comment type="similarity">
    <text evidence="1 2">Belongs to the peptidase A24 family.</text>
</comment>
<dbReference type="RefSeq" id="WP_167934244.1">
    <property type="nucleotide sequence ID" value="NZ_JAAVJB010000134.1"/>
</dbReference>
<evidence type="ECO:0000256" key="1">
    <source>
        <dbReference type="ARBA" id="ARBA00005801"/>
    </source>
</evidence>
<keyword evidence="4" id="KW-1133">Transmembrane helix</keyword>
<dbReference type="InterPro" id="IPR000045">
    <property type="entry name" value="Prepilin_IV_endopep_pep"/>
</dbReference>
<dbReference type="EMBL" id="JAAVJB010000134">
    <property type="protein sequence ID" value="NJP67727.1"/>
    <property type="molecule type" value="Genomic_DNA"/>
</dbReference>
<evidence type="ECO:0000256" key="4">
    <source>
        <dbReference type="SAM" id="Phobius"/>
    </source>
</evidence>
<protein>
    <submittedName>
        <fullName evidence="6">Prepilin peptidase</fullName>
    </submittedName>
</protein>
<organism evidence="6 7">
    <name type="scientific">Streptomyces spiramenti</name>
    <dbReference type="NCBI Taxonomy" id="2720606"/>
    <lineage>
        <taxon>Bacteria</taxon>
        <taxon>Bacillati</taxon>
        <taxon>Actinomycetota</taxon>
        <taxon>Actinomycetes</taxon>
        <taxon>Kitasatosporales</taxon>
        <taxon>Streptomycetaceae</taxon>
        <taxon>Streptomyces</taxon>
    </lineage>
</organism>
<feature type="domain" description="Prepilin type IV endopeptidase peptidase" evidence="5">
    <location>
        <begin position="62"/>
        <end position="174"/>
    </location>
</feature>
<dbReference type="InterPro" id="IPR014032">
    <property type="entry name" value="Peptidase_A24A_bac"/>
</dbReference>
<feature type="region of interest" description="Disordered" evidence="3">
    <location>
        <begin position="1"/>
        <end position="26"/>
    </location>
</feature>
<feature type="transmembrane region" description="Helical" evidence="4">
    <location>
        <begin position="58"/>
        <end position="78"/>
    </location>
</feature>
<dbReference type="PANTHER" id="PTHR30487:SF0">
    <property type="entry name" value="PREPILIN LEADER PEPTIDASE_N-METHYLTRANSFERASE-RELATED"/>
    <property type="match status" value="1"/>
</dbReference>
<sequence length="209" mass="20302">LSAGGGAAPAPAEEKARPAPGDAPAATRGAPGRLPLAFVTAACCVLLAVVLGADPALAVWLLLVPGMVAVTAVDLAVLRLPDVLTYPMALLAAGGLGLCTLLGGAAGGSWPRALLAGVVLCGALLVLALINPRGMGLGDVKLSLALGVVLGWYGWGALVLGVFAGFLLASVYALHLVALRGAGRGTAFSMGPFLAAGTLVGVVLAGLAG</sequence>
<feature type="transmembrane region" description="Helical" evidence="4">
    <location>
        <begin position="34"/>
        <end position="51"/>
    </location>
</feature>
<dbReference type="Pfam" id="PF01478">
    <property type="entry name" value="Peptidase_A24"/>
    <property type="match status" value="1"/>
</dbReference>
<dbReference type="PRINTS" id="PR00864">
    <property type="entry name" value="PREPILNPTASE"/>
</dbReference>
<keyword evidence="4" id="KW-0812">Transmembrane</keyword>
<feature type="transmembrane region" description="Helical" evidence="4">
    <location>
        <begin position="113"/>
        <end position="132"/>
    </location>
</feature>
<evidence type="ECO:0000256" key="3">
    <source>
        <dbReference type="SAM" id="MobiDB-lite"/>
    </source>
</evidence>
<accession>A0ABX1ATI4</accession>
<evidence type="ECO:0000313" key="6">
    <source>
        <dbReference type="EMBL" id="NJP67727.1"/>
    </source>
</evidence>
<keyword evidence="4" id="KW-0472">Membrane</keyword>
<keyword evidence="7" id="KW-1185">Reference proteome</keyword>
<proteinExistence type="inferred from homology"/>
<feature type="transmembrane region" description="Helical" evidence="4">
    <location>
        <begin position="84"/>
        <end position="106"/>
    </location>
</feature>
<evidence type="ECO:0000313" key="7">
    <source>
        <dbReference type="Proteomes" id="UP000746503"/>
    </source>
</evidence>
<dbReference type="InterPro" id="IPR050882">
    <property type="entry name" value="Prepilin_peptidase/N-MTase"/>
</dbReference>
<feature type="transmembrane region" description="Helical" evidence="4">
    <location>
        <begin position="152"/>
        <end position="174"/>
    </location>
</feature>
<comment type="caution">
    <text evidence="6">The sequence shown here is derived from an EMBL/GenBank/DDBJ whole genome shotgun (WGS) entry which is preliminary data.</text>
</comment>
<dbReference type="Gene3D" id="1.20.120.1220">
    <property type="match status" value="1"/>
</dbReference>
<feature type="non-terminal residue" evidence="6">
    <location>
        <position position="1"/>
    </location>
</feature>
<name>A0ABX1ATI4_9ACTN</name>
<reference evidence="6 7" key="1">
    <citation type="submission" date="2020-03" db="EMBL/GenBank/DDBJ databases">
        <title>Draft genome of Streptomyces sp. ventii, isolated from the Axial Seamount in the Pacific Ocean, and resequencing of the two type strains Streptomyces lonarensis strain NCL 716 and Streptomyces bohaiensis strain 11A07.</title>
        <authorList>
            <person name="Loughran R.M."/>
            <person name="Pfannmuller K.M."/>
            <person name="Wasson B.J."/>
            <person name="Deadmond M.C."/>
            <person name="Paddock B.E."/>
            <person name="Koyack M.J."/>
            <person name="Gallegos D.A."/>
            <person name="Mitchell E.A."/>
            <person name="Ushijima B."/>
            <person name="Saw J.H."/>
            <person name="Mcphail K.L."/>
            <person name="Videau P."/>
        </authorList>
    </citation>
    <scope>NUCLEOTIDE SEQUENCE [LARGE SCALE GENOMIC DNA]</scope>
    <source>
        <strain evidence="7">5675061</strain>
    </source>
</reference>
<evidence type="ECO:0000259" key="5">
    <source>
        <dbReference type="Pfam" id="PF01478"/>
    </source>
</evidence>
<gene>
    <name evidence="6" type="ORF">HCJ92_15825</name>
</gene>
<dbReference type="Proteomes" id="UP000746503">
    <property type="component" value="Unassembled WGS sequence"/>
</dbReference>
<feature type="transmembrane region" description="Helical" evidence="4">
    <location>
        <begin position="186"/>
        <end position="208"/>
    </location>
</feature>